<feature type="transmembrane region" description="Helical" evidence="6">
    <location>
        <begin position="43"/>
        <end position="67"/>
    </location>
</feature>
<sequence>MANPRWPSLYDPSLEFFEIPNHNAEQPGAVYLYHYSQIFTFTLYWTLCFYSPFFIACAGIAFLNVLFPPRRSVNNALKKRNEQRSRITLAVIVLLVFLGISVLSVVCGATVVSLVLMGLFRSGGFSFSTWVPFCGAGILVLVSLLNSWPSVIHII</sequence>
<comment type="caution">
    <text evidence="7">The sequence shown here is derived from an EMBL/GenBank/DDBJ whole genome shotgun (WGS) entry which is preliminary data.</text>
</comment>
<feature type="transmembrane region" description="Helical" evidence="6">
    <location>
        <begin position="129"/>
        <end position="148"/>
    </location>
</feature>
<name>A0A9P7VLV1_9AGAR</name>
<dbReference type="InterPro" id="IPR019334">
    <property type="entry name" value="TMEM170A/B/YPR153W-like"/>
</dbReference>
<evidence type="ECO:0000256" key="1">
    <source>
        <dbReference type="ARBA" id="ARBA00004141"/>
    </source>
</evidence>
<dbReference type="Proteomes" id="UP000812287">
    <property type="component" value="Unassembled WGS sequence"/>
</dbReference>
<evidence type="ECO:0000256" key="2">
    <source>
        <dbReference type="ARBA" id="ARBA00006325"/>
    </source>
</evidence>
<keyword evidence="8" id="KW-1185">Reference proteome</keyword>
<reference evidence="7" key="1">
    <citation type="submission" date="2020-11" db="EMBL/GenBank/DDBJ databases">
        <title>Adaptations for nitrogen fixation in a non-lichenized fungal sporocarp promotes dispersal by wood-feeding termites.</title>
        <authorList>
            <consortium name="DOE Joint Genome Institute"/>
            <person name="Koch R.A."/>
            <person name="Yoon G."/>
            <person name="Arayal U."/>
            <person name="Lail K."/>
            <person name="Amirebrahimi M."/>
            <person name="Labutti K."/>
            <person name="Lipzen A."/>
            <person name="Riley R."/>
            <person name="Barry K."/>
            <person name="Henrissat B."/>
            <person name="Grigoriev I.V."/>
            <person name="Herr J.R."/>
            <person name="Aime M.C."/>
        </authorList>
    </citation>
    <scope>NUCLEOTIDE SEQUENCE</scope>
    <source>
        <strain evidence="7">MCA 3950</strain>
    </source>
</reference>
<keyword evidence="4 6" id="KW-1133">Transmembrane helix</keyword>
<dbReference type="GO" id="GO:0016020">
    <property type="term" value="C:membrane"/>
    <property type="evidence" value="ECO:0007669"/>
    <property type="project" value="UniProtKB-SubCell"/>
</dbReference>
<feature type="transmembrane region" description="Helical" evidence="6">
    <location>
        <begin position="87"/>
        <end position="117"/>
    </location>
</feature>
<dbReference type="OrthoDB" id="2131401at2759"/>
<evidence type="ECO:0000256" key="5">
    <source>
        <dbReference type="ARBA" id="ARBA00023136"/>
    </source>
</evidence>
<dbReference type="PANTHER" id="PTHR22779">
    <property type="entry name" value="SD17342P"/>
    <property type="match status" value="1"/>
</dbReference>
<gene>
    <name evidence="7" type="ORF">BT62DRAFT_906237</name>
</gene>
<protein>
    <submittedName>
        <fullName evidence="7">Uncharacterized protein</fullName>
    </submittedName>
</protein>
<evidence type="ECO:0000256" key="4">
    <source>
        <dbReference type="ARBA" id="ARBA00022989"/>
    </source>
</evidence>
<organism evidence="7 8">
    <name type="scientific">Guyanagaster necrorhizus</name>
    <dbReference type="NCBI Taxonomy" id="856835"/>
    <lineage>
        <taxon>Eukaryota</taxon>
        <taxon>Fungi</taxon>
        <taxon>Dikarya</taxon>
        <taxon>Basidiomycota</taxon>
        <taxon>Agaricomycotina</taxon>
        <taxon>Agaricomycetes</taxon>
        <taxon>Agaricomycetidae</taxon>
        <taxon>Agaricales</taxon>
        <taxon>Marasmiineae</taxon>
        <taxon>Physalacriaceae</taxon>
        <taxon>Guyanagaster</taxon>
    </lineage>
</organism>
<dbReference type="AlphaFoldDB" id="A0A9P7VLV1"/>
<dbReference type="GeneID" id="66105925"/>
<dbReference type="RefSeq" id="XP_043035789.1">
    <property type="nucleotide sequence ID" value="XM_043183628.1"/>
</dbReference>
<proteinExistence type="inferred from homology"/>
<dbReference type="PANTHER" id="PTHR22779:SF6">
    <property type="entry name" value="SD17342P"/>
    <property type="match status" value="1"/>
</dbReference>
<evidence type="ECO:0000256" key="6">
    <source>
        <dbReference type="SAM" id="Phobius"/>
    </source>
</evidence>
<evidence type="ECO:0000313" key="7">
    <source>
        <dbReference type="EMBL" id="KAG7442289.1"/>
    </source>
</evidence>
<dbReference type="EMBL" id="MU250552">
    <property type="protein sequence ID" value="KAG7442289.1"/>
    <property type="molecule type" value="Genomic_DNA"/>
</dbReference>
<accession>A0A9P7VLV1</accession>
<comment type="similarity">
    <text evidence="2">Belongs to the TMEM170 family.</text>
</comment>
<evidence type="ECO:0000313" key="8">
    <source>
        <dbReference type="Proteomes" id="UP000812287"/>
    </source>
</evidence>
<evidence type="ECO:0000256" key="3">
    <source>
        <dbReference type="ARBA" id="ARBA00022692"/>
    </source>
</evidence>
<keyword evidence="5 6" id="KW-0472">Membrane</keyword>
<comment type="subcellular location">
    <subcellularLocation>
        <location evidence="1">Membrane</location>
        <topology evidence="1">Multi-pass membrane protein</topology>
    </subcellularLocation>
</comment>
<keyword evidence="3 6" id="KW-0812">Transmembrane</keyword>